<keyword evidence="10" id="KW-1185">Reference proteome</keyword>
<feature type="transmembrane region" description="Helical" evidence="7">
    <location>
        <begin position="59"/>
        <end position="84"/>
    </location>
</feature>
<protein>
    <submittedName>
        <fullName evidence="9">ABC transporter permease subunit</fullName>
    </submittedName>
</protein>
<dbReference type="PROSITE" id="PS50928">
    <property type="entry name" value="ABC_TM1"/>
    <property type="match status" value="1"/>
</dbReference>
<evidence type="ECO:0000256" key="5">
    <source>
        <dbReference type="ARBA" id="ARBA00022989"/>
    </source>
</evidence>
<comment type="caution">
    <text evidence="9">The sequence shown here is derived from an EMBL/GenBank/DDBJ whole genome shotgun (WGS) entry which is preliminary data.</text>
</comment>
<dbReference type="Pfam" id="PF00528">
    <property type="entry name" value="BPD_transp_1"/>
    <property type="match status" value="1"/>
</dbReference>
<evidence type="ECO:0000256" key="3">
    <source>
        <dbReference type="ARBA" id="ARBA00022475"/>
    </source>
</evidence>
<gene>
    <name evidence="9" type="ORF">SM611_16355</name>
</gene>
<dbReference type="PANTHER" id="PTHR47737">
    <property type="entry name" value="GLYCINE BETAINE/PROLINE BETAINE TRANSPORT SYSTEM PERMEASE PROTEIN PROW"/>
    <property type="match status" value="1"/>
</dbReference>
<organism evidence="9 10">
    <name type="scientific">Actinomadura monticuli</name>
    <dbReference type="NCBI Taxonomy" id="3097367"/>
    <lineage>
        <taxon>Bacteria</taxon>
        <taxon>Bacillati</taxon>
        <taxon>Actinomycetota</taxon>
        <taxon>Actinomycetes</taxon>
        <taxon>Streptosporangiales</taxon>
        <taxon>Thermomonosporaceae</taxon>
        <taxon>Actinomadura</taxon>
    </lineage>
</organism>
<accession>A0ABV4QBF1</accession>
<dbReference type="PANTHER" id="PTHR47737:SF1">
    <property type="entry name" value="GLYCINE BETAINE_PROLINE BETAINE TRANSPORT SYSTEM PERMEASE PROTEIN PROW"/>
    <property type="match status" value="1"/>
</dbReference>
<comment type="subcellular location">
    <subcellularLocation>
        <location evidence="7">Cell membrane</location>
        <topology evidence="7">Multi-pass membrane protein</topology>
    </subcellularLocation>
    <subcellularLocation>
        <location evidence="1">Membrane</location>
        <topology evidence="1">Multi-pass membrane protein</topology>
    </subcellularLocation>
</comment>
<evidence type="ECO:0000256" key="1">
    <source>
        <dbReference type="ARBA" id="ARBA00004141"/>
    </source>
</evidence>
<evidence type="ECO:0000256" key="6">
    <source>
        <dbReference type="ARBA" id="ARBA00023136"/>
    </source>
</evidence>
<dbReference type="Gene3D" id="1.10.3720.10">
    <property type="entry name" value="MetI-like"/>
    <property type="match status" value="1"/>
</dbReference>
<feature type="transmembrane region" description="Helical" evidence="7">
    <location>
        <begin position="219"/>
        <end position="243"/>
    </location>
</feature>
<keyword evidence="4 7" id="KW-0812">Transmembrane</keyword>
<sequence>MSDAIELPRAPIGEWFDTLVSWCTDHLSWLFDGIGTAIETSVDGLTDVLTFLPPLGVTLVLAVIALAVSGWRLSLFTVLGFALIDSIELWDDSMDSLALVLVSAVVSTVLSIPIGIAAARSDVVSRIVRPVLDFMQTMPAFVYLIPAIFFFSIGSVPGVVATVIFAMPPGVRLTELGIRGVDPEMVEAGEAFGTPPNRILTRIQIPLAMPSIMAGVNQLIMLSLSMVVIAGMVGAGGLGGVVLEGINRVDVAKGFEGGIAVVILAIYLDRLTGALGEGPGMLRALFARGKATRGAAPREVATPSADLVG</sequence>
<name>A0ABV4QBF1_9ACTN</name>
<evidence type="ECO:0000256" key="7">
    <source>
        <dbReference type="RuleBase" id="RU363032"/>
    </source>
</evidence>
<reference evidence="9 10" key="1">
    <citation type="submission" date="2023-11" db="EMBL/GenBank/DDBJ databases">
        <title>Actinomadura monticuli sp. nov., isolated from volcanic ash.</title>
        <authorList>
            <person name="Lee S.D."/>
            <person name="Yang H."/>
            <person name="Kim I.S."/>
        </authorList>
    </citation>
    <scope>NUCLEOTIDE SEQUENCE [LARGE SCALE GENOMIC DNA]</scope>
    <source>
        <strain evidence="9 10">DLS-62</strain>
    </source>
</reference>
<keyword evidence="3" id="KW-1003">Cell membrane</keyword>
<evidence type="ECO:0000256" key="4">
    <source>
        <dbReference type="ARBA" id="ARBA00022692"/>
    </source>
</evidence>
<dbReference type="SUPFAM" id="SSF161098">
    <property type="entry name" value="MetI-like"/>
    <property type="match status" value="1"/>
</dbReference>
<dbReference type="InterPro" id="IPR000515">
    <property type="entry name" value="MetI-like"/>
</dbReference>
<dbReference type="Proteomes" id="UP001569963">
    <property type="component" value="Unassembled WGS sequence"/>
</dbReference>
<keyword evidence="2 7" id="KW-0813">Transport</keyword>
<dbReference type="InterPro" id="IPR035906">
    <property type="entry name" value="MetI-like_sf"/>
</dbReference>
<evidence type="ECO:0000256" key="2">
    <source>
        <dbReference type="ARBA" id="ARBA00022448"/>
    </source>
</evidence>
<feature type="domain" description="ABC transmembrane type-1" evidence="8">
    <location>
        <begin position="93"/>
        <end position="272"/>
    </location>
</feature>
<dbReference type="CDD" id="cd06261">
    <property type="entry name" value="TM_PBP2"/>
    <property type="match status" value="1"/>
</dbReference>
<feature type="transmembrane region" description="Helical" evidence="7">
    <location>
        <begin position="96"/>
        <end position="119"/>
    </location>
</feature>
<evidence type="ECO:0000313" key="10">
    <source>
        <dbReference type="Proteomes" id="UP001569963"/>
    </source>
</evidence>
<evidence type="ECO:0000259" key="8">
    <source>
        <dbReference type="PROSITE" id="PS50928"/>
    </source>
</evidence>
<evidence type="ECO:0000313" key="9">
    <source>
        <dbReference type="EMBL" id="MFA1540500.1"/>
    </source>
</evidence>
<keyword evidence="6 7" id="KW-0472">Membrane</keyword>
<dbReference type="EMBL" id="JAXCEI010000006">
    <property type="protein sequence ID" value="MFA1540500.1"/>
    <property type="molecule type" value="Genomic_DNA"/>
</dbReference>
<comment type="similarity">
    <text evidence="7">Belongs to the binding-protein-dependent transport system permease family.</text>
</comment>
<feature type="transmembrane region" description="Helical" evidence="7">
    <location>
        <begin position="140"/>
        <end position="167"/>
    </location>
</feature>
<keyword evidence="5 7" id="KW-1133">Transmembrane helix</keyword>
<proteinExistence type="inferred from homology"/>